<accession>A0A378YNI0</accession>
<dbReference type="InterPro" id="IPR000873">
    <property type="entry name" value="AMP-dep_synth/lig_dom"/>
</dbReference>
<protein>
    <submittedName>
        <fullName evidence="5">Long-chain-fatty-acid--CoA ligase</fullName>
        <ecNumber evidence="5">6.2.1.3</ecNumber>
    </submittedName>
</protein>
<dbReference type="GO" id="GO:0031956">
    <property type="term" value="F:medium-chain fatty acid-CoA ligase activity"/>
    <property type="evidence" value="ECO:0007669"/>
    <property type="project" value="TreeGrafter"/>
</dbReference>
<dbReference type="PANTHER" id="PTHR43201:SF5">
    <property type="entry name" value="MEDIUM-CHAIN ACYL-COA LIGASE ACSF2, MITOCHONDRIAL"/>
    <property type="match status" value="1"/>
</dbReference>
<reference evidence="5 6" key="1">
    <citation type="submission" date="2018-06" db="EMBL/GenBank/DDBJ databases">
        <authorList>
            <consortium name="Pathogen Informatics"/>
            <person name="Doyle S."/>
        </authorList>
    </citation>
    <scope>NUCLEOTIDE SEQUENCE [LARGE SCALE GENOMIC DNA]</scope>
    <source>
        <strain evidence="5 6">NCTC1934</strain>
    </source>
</reference>
<dbReference type="EC" id="6.2.1.3" evidence="5"/>
<dbReference type="Gene3D" id="3.40.50.12780">
    <property type="entry name" value="N-terminal domain of ligase-like"/>
    <property type="match status" value="1"/>
</dbReference>
<organism evidence="5 6">
    <name type="scientific">Nocardia otitidiscaviarum</name>
    <dbReference type="NCBI Taxonomy" id="1823"/>
    <lineage>
        <taxon>Bacteria</taxon>
        <taxon>Bacillati</taxon>
        <taxon>Actinomycetota</taxon>
        <taxon>Actinomycetes</taxon>
        <taxon>Mycobacteriales</taxon>
        <taxon>Nocardiaceae</taxon>
        <taxon>Nocardia</taxon>
    </lineage>
</organism>
<comment type="similarity">
    <text evidence="1">Belongs to the ATP-dependent AMP-binding enzyme family.</text>
</comment>
<keyword evidence="2 5" id="KW-0436">Ligase</keyword>
<keyword evidence="6" id="KW-1185">Reference proteome</keyword>
<dbReference type="InterPro" id="IPR025110">
    <property type="entry name" value="AMP-bd_C"/>
</dbReference>
<dbReference type="AlphaFoldDB" id="A0A378YNI0"/>
<evidence type="ECO:0000256" key="2">
    <source>
        <dbReference type="ARBA" id="ARBA00022598"/>
    </source>
</evidence>
<feature type="domain" description="AMP-dependent synthetase/ligase" evidence="3">
    <location>
        <begin position="21"/>
        <end position="388"/>
    </location>
</feature>
<dbReference type="STRING" id="1406858.GCA_000710895_05224"/>
<evidence type="ECO:0000259" key="3">
    <source>
        <dbReference type="Pfam" id="PF00501"/>
    </source>
</evidence>
<feature type="domain" description="AMP-binding enzyme C-terminal" evidence="4">
    <location>
        <begin position="439"/>
        <end position="514"/>
    </location>
</feature>
<dbReference type="PANTHER" id="PTHR43201">
    <property type="entry name" value="ACYL-COA SYNTHETASE"/>
    <property type="match status" value="1"/>
</dbReference>
<evidence type="ECO:0000256" key="1">
    <source>
        <dbReference type="ARBA" id="ARBA00006432"/>
    </source>
</evidence>
<dbReference type="GO" id="GO:0004467">
    <property type="term" value="F:long-chain fatty acid-CoA ligase activity"/>
    <property type="evidence" value="ECO:0007669"/>
    <property type="project" value="UniProtKB-EC"/>
</dbReference>
<name>A0A378YNI0_9NOCA</name>
<dbReference type="Proteomes" id="UP000255467">
    <property type="component" value="Unassembled WGS sequence"/>
</dbReference>
<dbReference type="PROSITE" id="PS00455">
    <property type="entry name" value="AMP_BINDING"/>
    <property type="match status" value="1"/>
</dbReference>
<dbReference type="Pfam" id="PF13193">
    <property type="entry name" value="AMP-binding_C"/>
    <property type="match status" value="1"/>
</dbReference>
<dbReference type="Gene3D" id="3.30.300.30">
    <property type="match status" value="1"/>
</dbReference>
<dbReference type="InterPro" id="IPR042099">
    <property type="entry name" value="ANL_N_sf"/>
</dbReference>
<dbReference type="EMBL" id="UGRY01000002">
    <property type="protein sequence ID" value="SUA78303.1"/>
    <property type="molecule type" value="Genomic_DNA"/>
</dbReference>
<dbReference type="InterPro" id="IPR045851">
    <property type="entry name" value="AMP-bd_C_sf"/>
</dbReference>
<dbReference type="InterPro" id="IPR020845">
    <property type="entry name" value="AMP-binding_CS"/>
</dbReference>
<evidence type="ECO:0000259" key="4">
    <source>
        <dbReference type="Pfam" id="PF13193"/>
    </source>
</evidence>
<evidence type="ECO:0000313" key="6">
    <source>
        <dbReference type="Proteomes" id="UP000255467"/>
    </source>
</evidence>
<gene>
    <name evidence="5" type="primary">fadD_7</name>
    <name evidence="5" type="ORF">NCTC1934_03398</name>
</gene>
<dbReference type="Pfam" id="PF00501">
    <property type="entry name" value="AMP-binding"/>
    <property type="match status" value="1"/>
</dbReference>
<dbReference type="NCBIfam" id="NF005801">
    <property type="entry name" value="PRK07656.1"/>
    <property type="match status" value="1"/>
</dbReference>
<dbReference type="SUPFAM" id="SSF56801">
    <property type="entry name" value="Acetyl-CoA synthetase-like"/>
    <property type="match status" value="1"/>
</dbReference>
<proteinExistence type="inferred from homology"/>
<dbReference type="RefSeq" id="WP_051037010.1">
    <property type="nucleotide sequence ID" value="NZ_UGRY01000002.1"/>
</dbReference>
<sequence>MDRRDESMGDTRLTSIPALLADRAQQFPDVLAIAGPEGRMTYAELAEHALEVTRAAMASGLGPGDRVGIWAPNGARWIVTALGLLGAGAVLVPINTRLTGVETAEILARARARALFTVRGFLGNDYPRLLADSGRVLPTLRRTVDMSAAGEWRAFLESGSGTPAPAARARAATVDAHAISDILFTSGTTGAPKGVLATHRQTLEVFDRWADAVTLRHGDRCLLVNPFSHTFGYKAGIIACLLRAATMIPVPRFDADAVLDLIARERVTMLAGAPTLFTDLLRRDRTGRDLSSLRLAGTGGAPVPTELVERIRSELGVPHVYTAYGLTESIGVITVCPPDAPAELAATTVGKAVIDTEIRLVDRDGAPVAASVPGEITVRGPNVMRGYLDDREATAAAIDTDGWLHTGDVGTLDTDGYLRITDRLKDVFIVGGFNAYPAEIERTLLGHPGIRDVAVVGIPDPRLGEVGRAVVVPTDPATADADAILGWARTRLAGYKVPREIAFTDALPRNTGGKVMKNLLRAPASRPE</sequence>
<evidence type="ECO:0000313" key="5">
    <source>
        <dbReference type="EMBL" id="SUA78303.1"/>
    </source>
</evidence>